<dbReference type="GO" id="GO:0008270">
    <property type="term" value="F:zinc ion binding"/>
    <property type="evidence" value="ECO:0007669"/>
    <property type="project" value="UniProtKB-UniRule"/>
</dbReference>
<evidence type="ECO:0000259" key="2">
    <source>
        <dbReference type="PROSITE" id="PS51902"/>
    </source>
</evidence>
<dbReference type="GO" id="GO:0051082">
    <property type="term" value="F:unfolded protein binding"/>
    <property type="evidence" value="ECO:0007669"/>
    <property type="project" value="UniProtKB-UniRule"/>
</dbReference>
<dbReference type="InterPro" id="IPR038366">
    <property type="entry name" value="Znf_CppX_C4_sf"/>
</dbReference>
<keyword evidence="1" id="KW-0479">Metal-binding</keyword>
<comment type="caution">
    <text evidence="3">The sequence shown here is derived from an EMBL/GenBank/DDBJ whole genome shotgun (WGS) entry which is preliminary data.</text>
</comment>
<feature type="binding site" evidence="1">
    <location>
        <position position="36"/>
    </location>
    <ligand>
        <name>Zn(2+)</name>
        <dbReference type="ChEBI" id="CHEBI:29105"/>
    </ligand>
</feature>
<keyword evidence="3" id="KW-0645">Protease</keyword>
<gene>
    <name evidence="3" type="ORF">BURMUCGD2_2495</name>
</gene>
<feature type="domain" description="ClpX-type ZB" evidence="2">
    <location>
        <begin position="1"/>
        <end position="52"/>
    </location>
</feature>
<feature type="binding site" evidence="1">
    <location>
        <position position="33"/>
    </location>
    <ligand>
        <name>Zn(2+)</name>
        <dbReference type="ChEBI" id="CHEBI:29105"/>
    </ligand>
</feature>
<keyword evidence="1" id="KW-0143">Chaperone</keyword>
<dbReference type="RefSeq" id="WP_006407494.1">
    <property type="nucleotide sequence ID" value="NZ_ACFC01000014.1"/>
</dbReference>
<protein>
    <submittedName>
        <fullName evidence="3">ATP-dependent Clp protease ATP-binding subunit ClpX</fullName>
    </submittedName>
</protein>
<reference evidence="3 4" key="1">
    <citation type="journal article" date="2012" name="J. Bacteriol.">
        <title>Draft Genome Sequence Determination for Cystic Fibrosis and Chronic Granulomatous Disease Burkholderia multivorans Isolates.</title>
        <authorList>
            <person name="Varga J.J."/>
            <person name="Losada L."/>
            <person name="Zelazny A.M."/>
            <person name="Brinkac L."/>
            <person name="Harkins D."/>
            <person name="Radune D."/>
            <person name="Hostetler J."/>
            <person name="Sampaio E.P."/>
            <person name="Ronning C.M."/>
            <person name="Nierman W.C."/>
            <person name="Greenberg D.E."/>
            <person name="Holland S.M."/>
            <person name="Goldberg J.B."/>
        </authorList>
    </citation>
    <scope>NUCLEOTIDE SEQUENCE [LARGE SCALE GENOMIC DNA]</scope>
    <source>
        <strain evidence="3 4">CGD2</strain>
    </source>
</reference>
<proteinExistence type="inferred from homology"/>
<dbReference type="PROSITE" id="PS51902">
    <property type="entry name" value="CLPX_ZB"/>
    <property type="match status" value="1"/>
</dbReference>
<organism evidence="3 4">
    <name type="scientific">Burkholderia multivorans CGD2</name>
    <dbReference type="NCBI Taxonomy" id="513052"/>
    <lineage>
        <taxon>Bacteria</taxon>
        <taxon>Pseudomonadati</taxon>
        <taxon>Pseudomonadota</taxon>
        <taxon>Betaproteobacteria</taxon>
        <taxon>Burkholderiales</taxon>
        <taxon>Burkholderiaceae</taxon>
        <taxon>Burkholderia</taxon>
        <taxon>Burkholderia cepacia complex</taxon>
    </lineage>
</organism>
<dbReference type="Proteomes" id="UP000004535">
    <property type="component" value="Unassembled WGS sequence"/>
</dbReference>
<dbReference type="GO" id="GO:0008233">
    <property type="term" value="F:peptidase activity"/>
    <property type="evidence" value="ECO:0007669"/>
    <property type="project" value="UniProtKB-KW"/>
</dbReference>
<dbReference type="AlphaFoldDB" id="B9BX76"/>
<keyword evidence="1" id="KW-0862">Zinc</keyword>
<accession>B9BX76</accession>
<dbReference type="InterPro" id="IPR010603">
    <property type="entry name" value="Znf_CppX_C4"/>
</dbReference>
<name>B9BX76_9BURK</name>
<feature type="binding site" evidence="1">
    <location>
        <position position="13"/>
    </location>
    <ligand>
        <name>Zn(2+)</name>
        <dbReference type="ChEBI" id="CHEBI:29105"/>
    </ligand>
</feature>
<comment type="similarity">
    <text evidence="1">Belongs to the ClpX chaperone family.</text>
</comment>
<keyword evidence="3" id="KW-0067">ATP-binding</keyword>
<keyword evidence="3" id="KW-0547">Nucleotide-binding</keyword>
<feature type="binding site" evidence="1">
    <location>
        <position position="10"/>
    </location>
    <ligand>
        <name>Zn(2+)</name>
        <dbReference type="ChEBI" id="CHEBI:29105"/>
    </ligand>
</feature>
<dbReference type="GO" id="GO:0006457">
    <property type="term" value="P:protein folding"/>
    <property type="evidence" value="ECO:0007669"/>
    <property type="project" value="UniProtKB-UniRule"/>
</dbReference>
<dbReference type="Pfam" id="PF06689">
    <property type="entry name" value="zf-C4_ClpX"/>
    <property type="match status" value="1"/>
</dbReference>
<dbReference type="Gene3D" id="6.20.220.10">
    <property type="entry name" value="ClpX chaperone, C4-type zinc finger domain"/>
    <property type="match status" value="1"/>
</dbReference>
<dbReference type="SMART" id="SM00994">
    <property type="entry name" value="zf-C4_ClpX"/>
    <property type="match status" value="1"/>
</dbReference>
<dbReference type="GO" id="GO:0005524">
    <property type="term" value="F:ATP binding"/>
    <property type="evidence" value="ECO:0007669"/>
    <property type="project" value="UniProtKB-KW"/>
</dbReference>
<sequence length="85" mass="9313">MKINVSKWVCNFCNRTEDEVAHIVVTQSEVAICNECVATCNELIAEASRPSDVKVKVTINNTGQVVTESVEDEAARISAFGRLAR</sequence>
<dbReference type="GO" id="GO:0046983">
    <property type="term" value="F:protein dimerization activity"/>
    <property type="evidence" value="ECO:0007669"/>
    <property type="project" value="UniProtKB-UniRule"/>
</dbReference>
<keyword evidence="3" id="KW-0378">Hydrolase</keyword>
<dbReference type="SUPFAM" id="SSF57716">
    <property type="entry name" value="Glucocorticoid receptor-like (DNA-binding domain)"/>
    <property type="match status" value="1"/>
</dbReference>
<dbReference type="EMBL" id="ACFC01000014">
    <property type="protein sequence ID" value="EEE04586.1"/>
    <property type="molecule type" value="Genomic_DNA"/>
</dbReference>
<dbReference type="InterPro" id="IPR059188">
    <property type="entry name" value="Znf_CLPX-like"/>
</dbReference>
<evidence type="ECO:0000313" key="4">
    <source>
        <dbReference type="Proteomes" id="UP000004535"/>
    </source>
</evidence>
<evidence type="ECO:0000313" key="3">
    <source>
        <dbReference type="EMBL" id="EEE04586.1"/>
    </source>
</evidence>
<evidence type="ECO:0000256" key="1">
    <source>
        <dbReference type="PROSITE-ProRule" id="PRU01250"/>
    </source>
</evidence>
<dbReference type="GO" id="GO:0006508">
    <property type="term" value="P:proteolysis"/>
    <property type="evidence" value="ECO:0007669"/>
    <property type="project" value="UniProtKB-KW"/>
</dbReference>